<dbReference type="PANTHER" id="PTHR34475">
    <property type="match status" value="1"/>
</dbReference>
<dbReference type="EMBL" id="JAGJWT010000002">
    <property type="protein sequence ID" value="MBS9339796.1"/>
    <property type="molecule type" value="Genomic_DNA"/>
</dbReference>
<dbReference type="Pfam" id="PF13413">
    <property type="entry name" value="HTH_25"/>
    <property type="match status" value="1"/>
</dbReference>
<keyword evidence="1" id="KW-1133">Transmembrane helix</keyword>
<dbReference type="RefSeq" id="WP_003774586.1">
    <property type="nucleotide sequence ID" value="NZ_JAGJWT010000002.1"/>
</dbReference>
<keyword evidence="1" id="KW-0472">Membrane</keyword>
<protein>
    <submittedName>
        <fullName evidence="3">Helix-turn-helix domain-containing protein</fullName>
    </submittedName>
</protein>
<dbReference type="InterPro" id="IPR001387">
    <property type="entry name" value="Cro/C1-type_HTH"/>
</dbReference>
<dbReference type="InterPro" id="IPR050400">
    <property type="entry name" value="Bact_Cytoskel_RodZ"/>
</dbReference>
<feature type="transmembrane region" description="Helical" evidence="1">
    <location>
        <begin position="119"/>
        <end position="139"/>
    </location>
</feature>
<dbReference type="Gene3D" id="1.10.260.40">
    <property type="entry name" value="lambda repressor-like DNA-binding domains"/>
    <property type="match status" value="1"/>
</dbReference>
<evidence type="ECO:0000259" key="2">
    <source>
        <dbReference type="SMART" id="SM00530"/>
    </source>
</evidence>
<dbReference type="GO" id="GO:0003677">
    <property type="term" value="F:DNA binding"/>
    <property type="evidence" value="ECO:0007669"/>
    <property type="project" value="InterPro"/>
</dbReference>
<dbReference type="CDD" id="cd00093">
    <property type="entry name" value="HTH_XRE"/>
    <property type="match status" value="1"/>
</dbReference>
<organism evidence="3 4">
    <name type="scientific">Neisseria elongata subsp. nitroreducens</name>
    <dbReference type="NCBI Taxonomy" id="90367"/>
    <lineage>
        <taxon>Bacteria</taxon>
        <taxon>Pseudomonadati</taxon>
        <taxon>Pseudomonadota</taxon>
        <taxon>Betaproteobacteria</taxon>
        <taxon>Neisseriales</taxon>
        <taxon>Neisseriaceae</taxon>
        <taxon>Neisseria</taxon>
    </lineage>
</organism>
<dbReference type="PANTHER" id="PTHR34475:SF1">
    <property type="entry name" value="CYTOSKELETON PROTEIN RODZ"/>
    <property type="match status" value="1"/>
</dbReference>
<reference evidence="3" key="1">
    <citation type="submission" date="2021-04" db="EMBL/GenBank/DDBJ databases">
        <title>Genomic characterization of endocarditis-associated Neisseria elongata subsp. nitroreducens.</title>
        <authorList>
            <person name="Schorner M."/>
            <person name="Passarelli-Araujo H."/>
            <person name="Scheffer M."/>
            <person name="Barazzetti F."/>
            <person name="Martins J."/>
            <person name="Machado H."/>
            <person name="Palmeiro J."/>
            <person name="Bazzo M."/>
        </authorList>
    </citation>
    <scope>NUCLEOTIDE SEQUENCE</scope>
    <source>
        <strain evidence="3">Nel_M001</strain>
    </source>
</reference>
<dbReference type="SUPFAM" id="SSF47413">
    <property type="entry name" value="lambda repressor-like DNA-binding domains"/>
    <property type="match status" value="1"/>
</dbReference>
<dbReference type="AlphaFoldDB" id="A0A9X1CXK2"/>
<dbReference type="Proteomes" id="UP000708805">
    <property type="component" value="Unassembled WGS sequence"/>
</dbReference>
<gene>
    <name evidence="3" type="ORF">J8641_02950</name>
</gene>
<evidence type="ECO:0000313" key="4">
    <source>
        <dbReference type="Proteomes" id="UP000708805"/>
    </source>
</evidence>
<keyword evidence="1" id="KW-0812">Transmembrane</keyword>
<comment type="caution">
    <text evidence="3">The sequence shown here is derived from an EMBL/GenBank/DDBJ whole genome shotgun (WGS) entry which is preliminary data.</text>
</comment>
<evidence type="ECO:0000256" key="1">
    <source>
        <dbReference type="SAM" id="Phobius"/>
    </source>
</evidence>
<dbReference type="Pfam" id="PF13464">
    <property type="entry name" value="RodZ_C"/>
    <property type="match status" value="1"/>
</dbReference>
<proteinExistence type="predicted"/>
<dbReference type="SMART" id="SM00530">
    <property type="entry name" value="HTH_XRE"/>
    <property type="match status" value="1"/>
</dbReference>
<feature type="domain" description="HTH cro/C1-type" evidence="2">
    <location>
        <begin position="21"/>
        <end position="78"/>
    </location>
</feature>
<accession>A0A9X1CXK2</accession>
<sequence>MNQTTENQAVGQDPAVEFGRILRLGREEKGLSIGEVAERLKLSAKQIEAFESGNYEGMPEGVFIRGFLRSYGRFLDLDEQAVSMHLDRIVPQSGKGNYNVEPNTSSSLNYQNQKIEKPFPTWIFGVIVIAIIAAGVYIWQGKSKEENAKQTSRSEESVSLGEVAAPNLDNGNVSVVPMPAGASAASQALSQDNEGSANANATGNELVVKVRYRSMLVIKDKTGKELLNSIVPANSEHRFSGQEPYDVWIGYAKGAVASYGSQDIQVSDHMIDKKTASFTAGK</sequence>
<name>A0A9X1CXK2_NEIEL</name>
<dbReference type="InterPro" id="IPR010982">
    <property type="entry name" value="Lambda_DNA-bd_dom_sf"/>
</dbReference>
<evidence type="ECO:0000313" key="3">
    <source>
        <dbReference type="EMBL" id="MBS9339796.1"/>
    </source>
</evidence>
<dbReference type="InterPro" id="IPR025194">
    <property type="entry name" value="RodZ-like_C"/>
</dbReference>